<evidence type="ECO:0000313" key="1">
    <source>
        <dbReference type="EMBL" id="CAD7253826.1"/>
    </source>
</evidence>
<reference evidence="1" key="1">
    <citation type="submission" date="2020-11" db="EMBL/GenBank/DDBJ databases">
        <authorList>
            <person name="Tran Van P."/>
        </authorList>
    </citation>
    <scope>NUCLEOTIDE SEQUENCE</scope>
</reference>
<name>A0A7R9AHG9_9CRUS</name>
<accession>A0A7R9AHG9</accession>
<dbReference type="Proteomes" id="UP000677054">
    <property type="component" value="Unassembled WGS sequence"/>
</dbReference>
<evidence type="ECO:0000313" key="2">
    <source>
        <dbReference type="Proteomes" id="UP000677054"/>
    </source>
</evidence>
<gene>
    <name evidence="1" type="ORF">DSTB1V02_LOCUS13572</name>
</gene>
<organism evidence="1">
    <name type="scientific">Darwinula stevensoni</name>
    <dbReference type="NCBI Taxonomy" id="69355"/>
    <lineage>
        <taxon>Eukaryota</taxon>
        <taxon>Metazoa</taxon>
        <taxon>Ecdysozoa</taxon>
        <taxon>Arthropoda</taxon>
        <taxon>Crustacea</taxon>
        <taxon>Oligostraca</taxon>
        <taxon>Ostracoda</taxon>
        <taxon>Podocopa</taxon>
        <taxon>Podocopida</taxon>
        <taxon>Darwinulocopina</taxon>
        <taxon>Darwinuloidea</taxon>
        <taxon>Darwinulidae</taxon>
        <taxon>Darwinula</taxon>
    </lineage>
</organism>
<protein>
    <submittedName>
        <fullName evidence="1">Uncharacterized protein</fullName>
    </submittedName>
</protein>
<dbReference type="AlphaFoldDB" id="A0A7R9AHG9"/>
<sequence length="66" mass="7715">MERKEADEETLRNQVERALNMDVDRCLAMTACVMTAKRRLDHPSRVTELLGGFFRCLTTCWVIRRA</sequence>
<dbReference type="EMBL" id="CAJPEV010006796">
    <property type="protein sequence ID" value="CAG0904378.1"/>
    <property type="molecule type" value="Genomic_DNA"/>
</dbReference>
<dbReference type="EMBL" id="LR906313">
    <property type="protein sequence ID" value="CAD7253826.1"/>
    <property type="molecule type" value="Genomic_DNA"/>
</dbReference>
<keyword evidence="2" id="KW-1185">Reference proteome</keyword>
<proteinExistence type="predicted"/>